<feature type="domain" description="Peptidase S11 D-Ala-D-Ala carboxypeptidase A C-terminal" evidence="22">
    <location>
        <begin position="300"/>
        <end position="390"/>
    </location>
</feature>
<comment type="function">
    <text evidence="1">Removes C-terminal D-alanyl residues from sugar-peptide cell wall precursors.</text>
</comment>
<dbReference type="Proteomes" id="UP000294832">
    <property type="component" value="Unassembled WGS sequence"/>
</dbReference>
<evidence type="ECO:0000256" key="9">
    <source>
        <dbReference type="ARBA" id="ARBA00022670"/>
    </source>
</evidence>
<gene>
    <name evidence="23" type="ORF">EDC91_12046</name>
</gene>
<evidence type="ECO:0000259" key="22">
    <source>
        <dbReference type="SMART" id="SM00936"/>
    </source>
</evidence>
<dbReference type="GO" id="GO:0009252">
    <property type="term" value="P:peptidoglycan biosynthetic process"/>
    <property type="evidence" value="ECO:0007669"/>
    <property type="project" value="UniProtKB-UniPathway"/>
</dbReference>
<comment type="similarity">
    <text evidence="4 20">Belongs to the peptidase S11 family.</text>
</comment>
<comment type="pathway">
    <text evidence="17">Glycan biosynthesis.</text>
</comment>
<keyword evidence="13" id="KW-0573">Peptidoglycan synthesis</keyword>
<evidence type="ECO:0000256" key="15">
    <source>
        <dbReference type="ARBA" id="ARBA00023316"/>
    </source>
</evidence>
<dbReference type="InterPro" id="IPR001967">
    <property type="entry name" value="Peptidase_S11_N"/>
</dbReference>
<keyword evidence="9" id="KW-0645">Protease</keyword>
<dbReference type="GO" id="GO:0006508">
    <property type="term" value="P:proteolysis"/>
    <property type="evidence" value="ECO:0007669"/>
    <property type="project" value="UniProtKB-KW"/>
</dbReference>
<dbReference type="Gene3D" id="3.40.710.10">
    <property type="entry name" value="DD-peptidase/beta-lactamase superfamily"/>
    <property type="match status" value="1"/>
</dbReference>
<evidence type="ECO:0000256" key="8">
    <source>
        <dbReference type="ARBA" id="ARBA00022645"/>
    </source>
</evidence>
<keyword evidence="12" id="KW-0133">Cell shape</keyword>
<feature type="chain" id="PRO_5020966062" description="serine-type D-Ala-D-Ala carboxypeptidase" evidence="21">
    <location>
        <begin position="26"/>
        <end position="410"/>
    </location>
</feature>
<evidence type="ECO:0000256" key="14">
    <source>
        <dbReference type="ARBA" id="ARBA00023136"/>
    </source>
</evidence>
<dbReference type="PRINTS" id="PR00725">
    <property type="entry name" value="DADACBPTASE1"/>
</dbReference>
<dbReference type="GO" id="GO:0008658">
    <property type="term" value="F:penicillin binding"/>
    <property type="evidence" value="ECO:0007669"/>
    <property type="project" value="UniProtKB-ARBA"/>
</dbReference>
<evidence type="ECO:0000256" key="21">
    <source>
        <dbReference type="SAM" id="SignalP"/>
    </source>
</evidence>
<evidence type="ECO:0000256" key="18">
    <source>
        <dbReference type="PIRSR" id="PIRSR618044-1"/>
    </source>
</evidence>
<dbReference type="Pfam" id="PF07943">
    <property type="entry name" value="PBP5_C"/>
    <property type="match status" value="1"/>
</dbReference>
<protein>
    <recommendedName>
        <fullName evidence="5">serine-type D-Ala-D-Ala carboxypeptidase</fullName>
        <ecNumber evidence="5">3.4.16.4</ecNumber>
    </recommendedName>
</protein>
<dbReference type="AlphaFoldDB" id="A0A4V2RS17"/>
<feature type="binding site" evidence="19">
    <location>
        <position position="250"/>
    </location>
    <ligand>
        <name>substrate</name>
    </ligand>
</feature>
<comment type="pathway">
    <text evidence="3">Cell wall biogenesis; peptidoglycan biosynthesis.</text>
</comment>
<keyword evidence="15" id="KW-0961">Cell wall biogenesis/degradation</keyword>
<feature type="active site" description="Acyl-ester intermediate" evidence="18">
    <location>
        <position position="84"/>
    </location>
</feature>
<evidence type="ECO:0000256" key="5">
    <source>
        <dbReference type="ARBA" id="ARBA00012448"/>
    </source>
</evidence>
<dbReference type="PANTHER" id="PTHR21581">
    <property type="entry name" value="D-ALANYL-D-ALANINE CARBOXYPEPTIDASE"/>
    <property type="match status" value="1"/>
</dbReference>
<evidence type="ECO:0000256" key="16">
    <source>
        <dbReference type="ARBA" id="ARBA00034000"/>
    </source>
</evidence>
<evidence type="ECO:0000256" key="20">
    <source>
        <dbReference type="RuleBase" id="RU004016"/>
    </source>
</evidence>
<evidence type="ECO:0000256" key="11">
    <source>
        <dbReference type="ARBA" id="ARBA00022801"/>
    </source>
</evidence>
<keyword evidence="14" id="KW-0472">Membrane</keyword>
<dbReference type="Gene3D" id="2.60.410.10">
    <property type="entry name" value="D-Ala-D-Ala carboxypeptidase, C-terminal domain"/>
    <property type="match status" value="1"/>
</dbReference>
<evidence type="ECO:0000256" key="7">
    <source>
        <dbReference type="ARBA" id="ARBA00022519"/>
    </source>
</evidence>
<dbReference type="GO" id="GO:0009002">
    <property type="term" value="F:serine-type D-Ala-D-Ala carboxypeptidase activity"/>
    <property type="evidence" value="ECO:0007669"/>
    <property type="project" value="UniProtKB-EC"/>
</dbReference>
<organism evidence="23 24">
    <name type="scientific">Shewanella fodinae</name>
    <dbReference type="NCBI Taxonomy" id="552357"/>
    <lineage>
        <taxon>Bacteria</taxon>
        <taxon>Pseudomonadati</taxon>
        <taxon>Pseudomonadota</taxon>
        <taxon>Gammaproteobacteria</taxon>
        <taxon>Alteromonadales</taxon>
        <taxon>Shewanellaceae</taxon>
        <taxon>Shewanella</taxon>
    </lineage>
</organism>
<dbReference type="InterPro" id="IPR037167">
    <property type="entry name" value="Peptidase_S11_C_sf"/>
</dbReference>
<dbReference type="EMBL" id="SLWF01000020">
    <property type="protein sequence ID" value="TCN82073.1"/>
    <property type="molecule type" value="Genomic_DNA"/>
</dbReference>
<evidence type="ECO:0000313" key="24">
    <source>
        <dbReference type="Proteomes" id="UP000294832"/>
    </source>
</evidence>
<evidence type="ECO:0000256" key="12">
    <source>
        <dbReference type="ARBA" id="ARBA00022960"/>
    </source>
</evidence>
<evidence type="ECO:0000256" key="13">
    <source>
        <dbReference type="ARBA" id="ARBA00022984"/>
    </source>
</evidence>
<evidence type="ECO:0000256" key="3">
    <source>
        <dbReference type="ARBA" id="ARBA00004752"/>
    </source>
</evidence>
<dbReference type="FunFam" id="3.40.710.10:FF:000001">
    <property type="entry name" value="D-alanyl-D-alanine serine-type carboxypeptidase"/>
    <property type="match status" value="1"/>
</dbReference>
<evidence type="ECO:0000313" key="23">
    <source>
        <dbReference type="EMBL" id="TCN82073.1"/>
    </source>
</evidence>
<dbReference type="SUPFAM" id="SSF56601">
    <property type="entry name" value="beta-lactamase/transpeptidase-like"/>
    <property type="match status" value="1"/>
</dbReference>
<feature type="active site" evidence="18">
    <location>
        <position position="147"/>
    </location>
</feature>
<evidence type="ECO:0000256" key="1">
    <source>
        <dbReference type="ARBA" id="ARBA00003217"/>
    </source>
</evidence>
<dbReference type="SUPFAM" id="SSF69189">
    <property type="entry name" value="Penicillin-binding protein associated domain"/>
    <property type="match status" value="1"/>
</dbReference>
<feature type="active site" description="Proton acceptor" evidence="18">
    <location>
        <position position="87"/>
    </location>
</feature>
<dbReference type="PANTHER" id="PTHR21581:SF6">
    <property type="entry name" value="TRAFFICKING PROTEIN PARTICLE COMPLEX SUBUNIT 12"/>
    <property type="match status" value="1"/>
</dbReference>
<dbReference type="GO" id="GO:0071555">
    <property type="term" value="P:cell wall organization"/>
    <property type="evidence" value="ECO:0007669"/>
    <property type="project" value="UniProtKB-KW"/>
</dbReference>
<dbReference type="Pfam" id="PF00768">
    <property type="entry name" value="Peptidase_S11"/>
    <property type="match status" value="1"/>
</dbReference>
<evidence type="ECO:0000256" key="2">
    <source>
        <dbReference type="ARBA" id="ARBA00004417"/>
    </source>
</evidence>
<name>A0A4V2RS17_9GAMM</name>
<dbReference type="GO" id="GO:0005886">
    <property type="term" value="C:plasma membrane"/>
    <property type="evidence" value="ECO:0007669"/>
    <property type="project" value="UniProtKB-SubCell"/>
</dbReference>
<keyword evidence="6" id="KW-1003">Cell membrane</keyword>
<keyword evidence="10 21" id="KW-0732">Signal</keyword>
<dbReference type="RefSeq" id="WP_243691976.1">
    <property type="nucleotide sequence ID" value="NZ_SLWF01000020.1"/>
</dbReference>
<accession>A0A4V2RS17</accession>
<dbReference type="InterPro" id="IPR018044">
    <property type="entry name" value="Peptidase_S11"/>
</dbReference>
<keyword evidence="7" id="KW-0997">Cell inner membrane</keyword>
<evidence type="ECO:0000256" key="4">
    <source>
        <dbReference type="ARBA" id="ARBA00007164"/>
    </source>
</evidence>
<dbReference type="GO" id="GO:0008360">
    <property type="term" value="P:regulation of cell shape"/>
    <property type="evidence" value="ECO:0007669"/>
    <property type="project" value="UniProtKB-KW"/>
</dbReference>
<evidence type="ECO:0000256" key="6">
    <source>
        <dbReference type="ARBA" id="ARBA00022475"/>
    </source>
</evidence>
<comment type="catalytic activity">
    <reaction evidence="16">
        <text>Preferential cleavage: (Ac)2-L-Lys-D-Ala-|-D-Ala. Also transpeptidation of peptidyl-alanyl moieties that are N-acyl substituents of D-alanine.</text>
        <dbReference type="EC" id="3.4.16.4"/>
    </reaction>
</comment>
<reference evidence="23 24" key="1">
    <citation type="submission" date="2019-03" db="EMBL/GenBank/DDBJ databases">
        <title>Freshwater and sediment microbial communities from various areas in North America, analyzing microbe dynamics in response to fracking.</title>
        <authorList>
            <person name="Lamendella R."/>
        </authorList>
    </citation>
    <scope>NUCLEOTIDE SEQUENCE [LARGE SCALE GENOMIC DNA]</scope>
    <source>
        <strain evidence="23 24">74A</strain>
    </source>
</reference>
<evidence type="ECO:0000256" key="10">
    <source>
        <dbReference type="ARBA" id="ARBA00022729"/>
    </source>
</evidence>
<evidence type="ECO:0000256" key="19">
    <source>
        <dbReference type="PIRSR" id="PIRSR618044-2"/>
    </source>
</evidence>
<comment type="subcellular location">
    <subcellularLocation>
        <location evidence="2">Cell inner membrane</location>
        <topology evidence="2">Peripheral membrane protein</topology>
    </subcellularLocation>
</comment>
<proteinExistence type="inferred from homology"/>
<dbReference type="InterPro" id="IPR012338">
    <property type="entry name" value="Beta-lactam/transpept-like"/>
</dbReference>
<dbReference type="SMART" id="SM00936">
    <property type="entry name" value="PBP5_C"/>
    <property type="match status" value="1"/>
</dbReference>
<comment type="caution">
    <text evidence="23">The sequence shown here is derived from an EMBL/GenBank/DDBJ whole genome shotgun (WGS) entry which is preliminary data.</text>
</comment>
<dbReference type="EC" id="3.4.16.4" evidence="5"/>
<sequence>MMNFAKKTATALFMFTGVVCAGALADPVSPTPIPNNPSPALTAPRPMVIPDAPEVAAKAYVLMDYNSGQVIAENNAHEQLDPASLTKMMTSYVIGQEIKRGNISPDDEVTISQNAWSKNFPDSSKMFIEVGKQVKVSDLNRGIIIQSGNDACVAMAEHIAGTEGAFVDLMNSWAKQLGMKDSHFENAHGLHGENHKSTAYDLALLGAALIRDVPNEYKIYDEKSFTYNGIKQYNRNGLLWDNSLNVDGIKTGHTSEAGYNLVASATKDGMRLISVVLGTKSESARKAESKKLLEFGFRFFETVTPYKAGDSFVTQQIWYGDKPTVSLGVVTDTPITIARGQAKNLKANFELTKELVAPVAKGETVGRLYFQLNGKDIAQYPLVSLEEVKEGNWFSKLIDYFKQMFSGWFN</sequence>
<keyword evidence="11" id="KW-0378">Hydrolase</keyword>
<dbReference type="UniPathway" id="UPA00219"/>
<dbReference type="InterPro" id="IPR015956">
    <property type="entry name" value="Peniciliin-bd_prot_C_sf"/>
</dbReference>
<keyword evidence="24" id="KW-1185">Reference proteome</keyword>
<keyword evidence="8" id="KW-0121">Carboxypeptidase</keyword>
<evidence type="ECO:0000256" key="17">
    <source>
        <dbReference type="ARBA" id="ARBA00060592"/>
    </source>
</evidence>
<dbReference type="InterPro" id="IPR012907">
    <property type="entry name" value="Peptidase_S11_C"/>
</dbReference>
<feature type="signal peptide" evidence="21">
    <location>
        <begin position="1"/>
        <end position="25"/>
    </location>
</feature>